<organism evidence="11 12">
    <name type="scientific">Liquorilactobacillus ghanensis DSM 18630</name>
    <dbReference type="NCBI Taxonomy" id="1423750"/>
    <lineage>
        <taxon>Bacteria</taxon>
        <taxon>Bacillati</taxon>
        <taxon>Bacillota</taxon>
        <taxon>Bacilli</taxon>
        <taxon>Lactobacillales</taxon>
        <taxon>Lactobacillaceae</taxon>
        <taxon>Liquorilactobacillus</taxon>
    </lineage>
</organism>
<dbReference type="PRINTS" id="PR00727">
    <property type="entry name" value="LEADERPTASE"/>
</dbReference>
<reference evidence="11 12" key="1">
    <citation type="journal article" date="2015" name="Genome Announc.">
        <title>Expanding the biotechnology potential of lactobacilli through comparative genomics of 213 strains and associated genera.</title>
        <authorList>
            <person name="Sun Z."/>
            <person name="Harris H.M."/>
            <person name="McCann A."/>
            <person name="Guo C."/>
            <person name="Argimon S."/>
            <person name="Zhang W."/>
            <person name="Yang X."/>
            <person name="Jeffery I.B."/>
            <person name="Cooney J.C."/>
            <person name="Kagawa T.F."/>
            <person name="Liu W."/>
            <person name="Song Y."/>
            <person name="Salvetti E."/>
            <person name="Wrobel A."/>
            <person name="Rasinkangas P."/>
            <person name="Parkhill J."/>
            <person name="Rea M.C."/>
            <person name="O'Sullivan O."/>
            <person name="Ritari J."/>
            <person name="Douillard F.P."/>
            <person name="Paul Ross R."/>
            <person name="Yang R."/>
            <person name="Briner A.E."/>
            <person name="Felis G.E."/>
            <person name="de Vos W.M."/>
            <person name="Barrangou R."/>
            <person name="Klaenhammer T.R."/>
            <person name="Caufield P.W."/>
            <person name="Cui Y."/>
            <person name="Zhang H."/>
            <person name="O'Toole P.W."/>
        </authorList>
    </citation>
    <scope>NUCLEOTIDE SEQUENCE [LARGE SCALE GENOMIC DNA]</scope>
    <source>
        <strain evidence="11 12">DSM 18630</strain>
    </source>
</reference>
<sequence length="184" mass="21483">MKLKYKLKISHLKYWSAIIFWALLAAIAVKSFLLVPIQVAGNSMEPTLHSKEELLIIPPGRIKRFDVVIIKTPNNVTYVKRVIGLPGDTLKYQNDHLYINHRRIAEPFIKDQVADKSENYTSDFTLKELTGLKKIPRNQYFVLGDNRRISKDSRTIGTIEGSWIVGKAVLIYWPLNRWQWLHYY</sequence>
<dbReference type="GO" id="GO:0006465">
    <property type="term" value="P:signal peptide processing"/>
    <property type="evidence" value="ECO:0007669"/>
    <property type="project" value="InterPro"/>
</dbReference>
<keyword evidence="8" id="KW-0812">Transmembrane</keyword>
<dbReference type="CDD" id="cd06530">
    <property type="entry name" value="S26_SPase_I"/>
    <property type="match status" value="1"/>
</dbReference>
<protein>
    <recommendedName>
        <fullName evidence="4 8">Signal peptidase I</fullName>
        <ecNumber evidence="4 8">3.4.21.89</ecNumber>
    </recommendedName>
</protein>
<evidence type="ECO:0000256" key="8">
    <source>
        <dbReference type="RuleBase" id="RU003993"/>
    </source>
</evidence>
<feature type="active site" evidence="7">
    <location>
        <position position="43"/>
    </location>
</feature>
<keyword evidence="12" id="KW-1185">Reference proteome</keyword>
<dbReference type="InterPro" id="IPR036286">
    <property type="entry name" value="LexA/Signal_pep-like_sf"/>
</dbReference>
<dbReference type="PATRIC" id="fig|1423750.3.peg.1623"/>
<evidence type="ECO:0000256" key="3">
    <source>
        <dbReference type="ARBA" id="ARBA00009370"/>
    </source>
</evidence>
<dbReference type="EMBL" id="AZGB01000001">
    <property type="protein sequence ID" value="KRM08242.1"/>
    <property type="molecule type" value="Genomic_DNA"/>
</dbReference>
<comment type="similarity">
    <text evidence="3 9">Belongs to the peptidase S26 family.</text>
</comment>
<dbReference type="Proteomes" id="UP000051451">
    <property type="component" value="Unassembled WGS sequence"/>
</dbReference>
<keyword evidence="8" id="KW-0472">Membrane</keyword>
<comment type="subcellular location">
    <subcellularLocation>
        <location evidence="2">Cell membrane</location>
        <topology evidence="2">Single-pass type II membrane protein</topology>
    </subcellularLocation>
    <subcellularLocation>
        <location evidence="9">Membrane</location>
        <topology evidence="9">Single-pass type II membrane protein</topology>
    </subcellularLocation>
</comment>
<evidence type="ECO:0000256" key="6">
    <source>
        <dbReference type="ARBA" id="ARBA00022801"/>
    </source>
</evidence>
<keyword evidence="6 8" id="KW-0378">Hydrolase</keyword>
<dbReference type="GO" id="GO:0004252">
    <property type="term" value="F:serine-type endopeptidase activity"/>
    <property type="evidence" value="ECO:0007669"/>
    <property type="project" value="InterPro"/>
</dbReference>
<evidence type="ECO:0000256" key="2">
    <source>
        <dbReference type="ARBA" id="ARBA00004401"/>
    </source>
</evidence>
<dbReference type="InterPro" id="IPR019533">
    <property type="entry name" value="Peptidase_S26"/>
</dbReference>
<keyword evidence="8" id="KW-1133">Transmembrane helix</keyword>
<dbReference type="SUPFAM" id="SSF51306">
    <property type="entry name" value="LexA/Signal peptidase"/>
    <property type="match status" value="1"/>
</dbReference>
<dbReference type="GO" id="GO:0009003">
    <property type="term" value="F:signal peptidase activity"/>
    <property type="evidence" value="ECO:0007669"/>
    <property type="project" value="UniProtKB-EC"/>
</dbReference>
<feature type="domain" description="Peptidase S26" evidence="10">
    <location>
        <begin position="13"/>
        <end position="173"/>
    </location>
</feature>
<dbReference type="Pfam" id="PF10502">
    <property type="entry name" value="Peptidase_S26"/>
    <property type="match status" value="1"/>
</dbReference>
<dbReference type="PANTHER" id="PTHR43390:SF1">
    <property type="entry name" value="CHLOROPLAST PROCESSING PEPTIDASE"/>
    <property type="match status" value="1"/>
</dbReference>
<keyword evidence="5 8" id="KW-0645">Protease</keyword>
<dbReference type="AlphaFoldDB" id="A0A0R1VRK5"/>
<dbReference type="NCBIfam" id="TIGR02227">
    <property type="entry name" value="sigpep_I_bact"/>
    <property type="match status" value="1"/>
</dbReference>
<dbReference type="GeneID" id="98317779"/>
<evidence type="ECO:0000256" key="7">
    <source>
        <dbReference type="PIRSR" id="PIRSR600223-1"/>
    </source>
</evidence>
<dbReference type="InterPro" id="IPR019756">
    <property type="entry name" value="Pept_S26A_signal_pept_1_Ser-AS"/>
</dbReference>
<evidence type="ECO:0000256" key="1">
    <source>
        <dbReference type="ARBA" id="ARBA00000677"/>
    </source>
</evidence>
<dbReference type="PANTHER" id="PTHR43390">
    <property type="entry name" value="SIGNAL PEPTIDASE I"/>
    <property type="match status" value="1"/>
</dbReference>
<accession>A0A0R1VRK5</accession>
<dbReference type="OrthoDB" id="9802919at2"/>
<dbReference type="InterPro" id="IPR019757">
    <property type="entry name" value="Pept_S26A_signal_pept_1_Lys-AS"/>
</dbReference>
<dbReference type="STRING" id="1423750.FC89_GL001580"/>
<dbReference type="PROSITE" id="PS00761">
    <property type="entry name" value="SPASE_I_3"/>
    <property type="match status" value="1"/>
</dbReference>
<dbReference type="PROSITE" id="PS00760">
    <property type="entry name" value="SPASE_I_2"/>
    <property type="match status" value="1"/>
</dbReference>
<dbReference type="Gene3D" id="2.10.109.10">
    <property type="entry name" value="Umud Fragment, subunit A"/>
    <property type="match status" value="1"/>
</dbReference>
<dbReference type="PROSITE" id="PS00501">
    <property type="entry name" value="SPASE_I_1"/>
    <property type="match status" value="1"/>
</dbReference>
<comment type="catalytic activity">
    <reaction evidence="1 8">
        <text>Cleavage of hydrophobic, N-terminal signal or leader sequences from secreted and periplasmic proteins.</text>
        <dbReference type="EC" id="3.4.21.89"/>
    </reaction>
</comment>
<proteinExistence type="inferred from homology"/>
<evidence type="ECO:0000256" key="5">
    <source>
        <dbReference type="ARBA" id="ARBA00022670"/>
    </source>
</evidence>
<evidence type="ECO:0000259" key="10">
    <source>
        <dbReference type="Pfam" id="PF10502"/>
    </source>
</evidence>
<dbReference type="EC" id="3.4.21.89" evidence="4 8"/>
<evidence type="ECO:0000313" key="11">
    <source>
        <dbReference type="EMBL" id="KRM08242.1"/>
    </source>
</evidence>
<evidence type="ECO:0000256" key="4">
    <source>
        <dbReference type="ARBA" id="ARBA00013208"/>
    </source>
</evidence>
<evidence type="ECO:0000313" key="12">
    <source>
        <dbReference type="Proteomes" id="UP000051451"/>
    </source>
</evidence>
<dbReference type="InterPro" id="IPR019758">
    <property type="entry name" value="Pept_S26A_signal_pept_1_CS"/>
</dbReference>
<gene>
    <name evidence="11" type="ORF">FC89_GL001580</name>
</gene>
<dbReference type="GO" id="GO:0005886">
    <property type="term" value="C:plasma membrane"/>
    <property type="evidence" value="ECO:0007669"/>
    <property type="project" value="UniProtKB-SubCell"/>
</dbReference>
<dbReference type="RefSeq" id="WP_057870527.1">
    <property type="nucleotide sequence ID" value="NZ_AZGB01000001.1"/>
</dbReference>
<dbReference type="InterPro" id="IPR000223">
    <property type="entry name" value="Pept_S26A_signal_pept_1"/>
</dbReference>
<evidence type="ECO:0000256" key="9">
    <source>
        <dbReference type="RuleBase" id="RU362042"/>
    </source>
</evidence>
<feature type="active site" evidence="7">
    <location>
        <position position="80"/>
    </location>
</feature>
<name>A0A0R1VRK5_9LACO</name>
<comment type="caution">
    <text evidence="11">The sequence shown here is derived from an EMBL/GenBank/DDBJ whole genome shotgun (WGS) entry which is preliminary data.</text>
</comment>
<feature type="transmembrane region" description="Helical" evidence="8">
    <location>
        <begin position="12"/>
        <end position="35"/>
    </location>
</feature>